<evidence type="ECO:0000313" key="2">
    <source>
        <dbReference type="EMBL" id="MFC7190205.1"/>
    </source>
</evidence>
<evidence type="ECO:0000313" key="3">
    <source>
        <dbReference type="Proteomes" id="UP001596417"/>
    </source>
</evidence>
<dbReference type="InterPro" id="IPR003033">
    <property type="entry name" value="SCP2_sterol-bd_dom"/>
</dbReference>
<dbReference type="AlphaFoldDB" id="A0ABD5YLQ7"/>
<organism evidence="2 3">
    <name type="scientific">Halocatena marina</name>
    <dbReference type="NCBI Taxonomy" id="2934937"/>
    <lineage>
        <taxon>Archaea</taxon>
        <taxon>Methanobacteriati</taxon>
        <taxon>Methanobacteriota</taxon>
        <taxon>Stenosarchaea group</taxon>
        <taxon>Halobacteria</taxon>
        <taxon>Halobacteriales</taxon>
        <taxon>Natronomonadaceae</taxon>
        <taxon>Halocatena</taxon>
    </lineage>
</organism>
<dbReference type="Pfam" id="PF02036">
    <property type="entry name" value="SCP2"/>
    <property type="match status" value="1"/>
</dbReference>
<dbReference type="SUPFAM" id="SSF55718">
    <property type="entry name" value="SCP-like"/>
    <property type="match status" value="1"/>
</dbReference>
<protein>
    <submittedName>
        <fullName evidence="2">SCP2 sterol-binding domain-containing protein</fullName>
    </submittedName>
</protein>
<reference evidence="2 3" key="1">
    <citation type="journal article" date="2019" name="Int. J. Syst. Evol. Microbiol.">
        <title>The Global Catalogue of Microorganisms (GCM) 10K type strain sequencing project: providing services to taxonomists for standard genome sequencing and annotation.</title>
        <authorList>
            <consortium name="The Broad Institute Genomics Platform"/>
            <consortium name="The Broad Institute Genome Sequencing Center for Infectious Disease"/>
            <person name="Wu L."/>
            <person name="Ma J."/>
        </authorList>
    </citation>
    <scope>NUCLEOTIDE SEQUENCE [LARGE SCALE GENOMIC DNA]</scope>
    <source>
        <strain evidence="2 3">RDMS1</strain>
    </source>
</reference>
<dbReference type="EMBL" id="JBHTAX010000001">
    <property type="protein sequence ID" value="MFC7190205.1"/>
    <property type="molecule type" value="Genomic_DNA"/>
</dbReference>
<name>A0ABD5YLQ7_9EURY</name>
<keyword evidence="3" id="KW-1185">Reference proteome</keyword>
<dbReference type="RefSeq" id="WP_264556188.1">
    <property type="nucleotide sequence ID" value="NZ_CP109979.1"/>
</dbReference>
<feature type="domain" description="SCP2" evidence="1">
    <location>
        <begin position="110"/>
        <end position="179"/>
    </location>
</feature>
<dbReference type="GeneID" id="76199792"/>
<accession>A0ABD5YLQ7</accession>
<dbReference type="Proteomes" id="UP001596417">
    <property type="component" value="Unassembled WGS sequence"/>
</dbReference>
<sequence length="197" mass="21837">MLYPTEQWLEKYKQRLNENEQLDDAGSGWGVGFDGAFLFVITDIPLGETTIGELPEAALEGVPKYLHDKLAEIPLDQAATLISEDIRQHLPDQSRELLRQVDEYIVDSTVYAFIGLKDGGCTEVDILSGPDDRETGFILRGSYETWQEIVDGEQDPIPAVMSGDLKVDGDMQRVLQYATATQLLGDVASGTETTHLF</sequence>
<gene>
    <name evidence="2" type="ORF">ACFQL7_10300</name>
</gene>
<proteinExistence type="predicted"/>
<dbReference type="Gene3D" id="3.30.1050.10">
    <property type="entry name" value="SCP2 sterol-binding domain"/>
    <property type="match status" value="1"/>
</dbReference>
<dbReference type="InterPro" id="IPR036527">
    <property type="entry name" value="SCP2_sterol-bd_dom_sf"/>
</dbReference>
<comment type="caution">
    <text evidence="2">The sequence shown here is derived from an EMBL/GenBank/DDBJ whole genome shotgun (WGS) entry which is preliminary data.</text>
</comment>
<evidence type="ECO:0000259" key="1">
    <source>
        <dbReference type="Pfam" id="PF02036"/>
    </source>
</evidence>